<sequence>MVKVKVPTNPSAEKHIGIICPNCNTVDNDYFDHCANHCCPNPKCERYSLQRPHDRLAKLEYEDGTKYVYVVFEAYGQPTWLVPPEFCEGTHQFESPPTVSAVDENLVIRVRDDTGMFRTVEIGGQKLDKGDWEDLEVGGAIPGFPHQIMA</sequence>
<dbReference type="EMBL" id="KL648095">
    <property type="protein sequence ID" value="KEY72368.1"/>
    <property type="molecule type" value="Genomic_DNA"/>
</dbReference>
<organism evidence="1 2">
    <name type="scientific">Stachybotrys chartarum (strain CBS 109288 / IBT 7711)</name>
    <name type="common">Toxic black mold</name>
    <name type="synonym">Stilbospora chartarum</name>
    <dbReference type="NCBI Taxonomy" id="1280523"/>
    <lineage>
        <taxon>Eukaryota</taxon>
        <taxon>Fungi</taxon>
        <taxon>Dikarya</taxon>
        <taxon>Ascomycota</taxon>
        <taxon>Pezizomycotina</taxon>
        <taxon>Sordariomycetes</taxon>
        <taxon>Hypocreomycetidae</taxon>
        <taxon>Hypocreales</taxon>
        <taxon>Stachybotryaceae</taxon>
        <taxon>Stachybotrys</taxon>
    </lineage>
</organism>
<protein>
    <submittedName>
        <fullName evidence="1">Uncharacterized protein</fullName>
    </submittedName>
</protein>
<dbReference type="HOGENOM" id="CLU_1723536_0_0_1"/>
<evidence type="ECO:0000313" key="1">
    <source>
        <dbReference type="EMBL" id="KEY72368.1"/>
    </source>
</evidence>
<proteinExistence type="predicted"/>
<dbReference type="Proteomes" id="UP000028045">
    <property type="component" value="Unassembled WGS sequence"/>
</dbReference>
<keyword evidence="2" id="KW-1185">Reference proteome</keyword>
<reference evidence="1 2" key="1">
    <citation type="journal article" date="2014" name="BMC Genomics">
        <title>Comparative genome sequencing reveals chemotype-specific gene clusters in the toxigenic black mold Stachybotrys.</title>
        <authorList>
            <person name="Semeiks J."/>
            <person name="Borek D."/>
            <person name="Otwinowski Z."/>
            <person name="Grishin N.V."/>
        </authorList>
    </citation>
    <scope>NUCLEOTIDE SEQUENCE [LARGE SCALE GENOMIC DNA]</scope>
    <source>
        <strain evidence="2">CBS 109288 / IBT 7711</strain>
    </source>
</reference>
<dbReference type="AlphaFoldDB" id="A0A084B489"/>
<gene>
    <name evidence="1" type="ORF">S7711_10407</name>
</gene>
<accession>A0A084B489</accession>
<evidence type="ECO:0000313" key="2">
    <source>
        <dbReference type="Proteomes" id="UP000028045"/>
    </source>
</evidence>
<name>A0A084B489_STACB</name>